<dbReference type="CDD" id="cd17582">
    <property type="entry name" value="psREC_PRR"/>
    <property type="match status" value="1"/>
</dbReference>
<feature type="compositionally biased region" description="Low complexity" evidence="10">
    <location>
        <begin position="635"/>
        <end position="647"/>
    </location>
</feature>
<feature type="region of interest" description="Disordered" evidence="10">
    <location>
        <begin position="420"/>
        <end position="442"/>
    </location>
</feature>
<dbReference type="Gene3D" id="3.40.50.2300">
    <property type="match status" value="1"/>
</dbReference>
<dbReference type="PANTHER" id="PTHR43874:SF117">
    <property type="entry name" value="TWO-COMPONENT RESPONSE REGULATOR-LIKE APRR3"/>
    <property type="match status" value="1"/>
</dbReference>
<accession>A0A6J0ZUU7</accession>
<dbReference type="Proteomes" id="UP000504621">
    <property type="component" value="Unplaced"/>
</dbReference>
<feature type="region of interest" description="Disordered" evidence="10">
    <location>
        <begin position="1"/>
        <end position="25"/>
    </location>
</feature>
<dbReference type="InterPro" id="IPR045279">
    <property type="entry name" value="ARR-like"/>
</dbReference>
<dbReference type="OrthoDB" id="60033at2759"/>
<dbReference type="GeneID" id="110412039"/>
<dbReference type="PANTHER" id="PTHR43874">
    <property type="entry name" value="TWO-COMPONENT RESPONSE REGULATOR"/>
    <property type="match status" value="1"/>
</dbReference>
<feature type="domain" description="CCT" evidence="12">
    <location>
        <begin position="657"/>
        <end position="699"/>
    </location>
</feature>
<sequence>MCHEQQEAGNGVVSEGQGLGSSEEDELRVVERTVNVSNGPLGAIEARDGSQIPQQQPQGSMICWERFLPIRSLKVLLVENDDSTRHVVSALLRNCSYEVMAVANGLQAWKVLEDLTNHIDIVLTEVVMPVLSGIGLLYKIMNHKTFKNIPVIMMSSHDSISLVFKCLSKGAVDFLVKPIRKNELKNLWQHVWRRCHSSSGSGSESGTQSKKSIKSKSNDESENYAGSSDEHDNESDDLIIRDGSENGSGTQGSWTKRAAEAESSQPTSSSNQLPDAPDSTCAQVVHVKPEKCRTQWVRVTKTKERQKQHQLVEGKDVELRVKRNPELQCGHQHENLPTHQESIKQNGLPEAECKQFDSRQLEHQNENITEVKDGTCHGSGETPSLELTLKRLQGAADSRIAANDEHNVLRHSDSSAFSKYSTASSANQAPTRNVGSCSPLDNSSITMKTETVRTFPSQSNGILLNQPSIGSSNKNDVITAAKRASSKPEALNDKCGAMSAFKHFHSSSYQPTPNGHICSSQDVLTEKADDTGFKTAHSQSRSSNQVFHVQHQCHLHQVGKEQHQLQPDHDTSLKIMAVTASQCGSFNVFEGPSECNIITYSVNGSVSGSNYGSNGPNRSSTALNAEQAIMESENGAAGAMSGRSSGSGADGDRVAQRVAALTKFRQKRKERCFEKRVRYQSRKKLAEQRPRVKGQFVRRLVSDSDGGKDCLSNGLASEENSSDSVR</sequence>
<comment type="similarity">
    <text evidence="2">Belongs to the ARR-like family.</text>
</comment>
<gene>
    <name evidence="14" type="primary">LOC110412039</name>
</gene>
<comment type="subcellular location">
    <subcellularLocation>
        <location evidence="1 9">Nucleus</location>
    </subcellularLocation>
</comment>
<comment type="caution">
    <text evidence="8">Lacks conserved residue(s) required for the propagation of feature annotation.</text>
</comment>
<feature type="compositionally biased region" description="Low complexity" evidence="10">
    <location>
        <begin position="197"/>
        <end position="210"/>
    </location>
</feature>
<proteinExistence type="inferred from homology"/>
<name>A0A6J0ZUU7_9ROSI</name>
<dbReference type="PROSITE" id="PS51017">
    <property type="entry name" value="CCT"/>
    <property type="match status" value="1"/>
</dbReference>
<feature type="region of interest" description="Disordered" evidence="10">
    <location>
        <begin position="634"/>
        <end position="653"/>
    </location>
</feature>
<evidence type="ECO:0000259" key="12">
    <source>
        <dbReference type="PROSITE" id="PS51017"/>
    </source>
</evidence>
<evidence type="ECO:0000256" key="5">
    <source>
        <dbReference type="ARBA" id="ARBA00023108"/>
    </source>
</evidence>
<reference evidence="14" key="1">
    <citation type="submission" date="2025-08" db="UniProtKB">
        <authorList>
            <consortium name="RefSeq"/>
        </authorList>
    </citation>
    <scope>IDENTIFICATION</scope>
    <source>
        <tissue evidence="14">Leaf</tissue>
    </source>
</reference>
<dbReference type="GO" id="GO:0005634">
    <property type="term" value="C:nucleus"/>
    <property type="evidence" value="ECO:0007669"/>
    <property type="project" value="UniProtKB-SubCell"/>
</dbReference>
<dbReference type="GO" id="GO:0009736">
    <property type="term" value="P:cytokinin-activated signaling pathway"/>
    <property type="evidence" value="ECO:0007669"/>
    <property type="project" value="InterPro"/>
</dbReference>
<dbReference type="Pfam" id="PF06203">
    <property type="entry name" value="CCT"/>
    <property type="match status" value="1"/>
</dbReference>
<keyword evidence="3" id="KW-0902">Two-component regulatory system</keyword>
<feature type="compositionally biased region" description="Polar residues" evidence="10">
    <location>
        <begin position="427"/>
        <end position="442"/>
    </location>
</feature>
<keyword evidence="5" id="KW-0090">Biological rhythms</keyword>
<feature type="compositionally biased region" description="Polar residues" evidence="10">
    <location>
        <begin position="245"/>
        <end position="254"/>
    </location>
</feature>
<evidence type="ECO:0000256" key="2">
    <source>
        <dbReference type="ARBA" id="ARBA00010330"/>
    </source>
</evidence>
<dbReference type="SUPFAM" id="SSF52172">
    <property type="entry name" value="CheY-like"/>
    <property type="match status" value="1"/>
</dbReference>
<keyword evidence="6" id="KW-0804">Transcription</keyword>
<keyword evidence="4" id="KW-0805">Transcription regulation</keyword>
<feature type="compositionally biased region" description="Polar residues" evidence="10">
    <location>
        <begin position="714"/>
        <end position="726"/>
    </location>
</feature>
<evidence type="ECO:0000256" key="10">
    <source>
        <dbReference type="SAM" id="MobiDB-lite"/>
    </source>
</evidence>
<organism evidence="13 14">
    <name type="scientific">Herrania umbratica</name>
    <dbReference type="NCBI Taxonomy" id="108875"/>
    <lineage>
        <taxon>Eukaryota</taxon>
        <taxon>Viridiplantae</taxon>
        <taxon>Streptophyta</taxon>
        <taxon>Embryophyta</taxon>
        <taxon>Tracheophyta</taxon>
        <taxon>Spermatophyta</taxon>
        <taxon>Magnoliopsida</taxon>
        <taxon>eudicotyledons</taxon>
        <taxon>Gunneridae</taxon>
        <taxon>Pentapetalae</taxon>
        <taxon>rosids</taxon>
        <taxon>malvids</taxon>
        <taxon>Malvales</taxon>
        <taxon>Malvaceae</taxon>
        <taxon>Byttnerioideae</taxon>
        <taxon>Herrania</taxon>
    </lineage>
</organism>
<evidence type="ECO:0000313" key="14">
    <source>
        <dbReference type="RefSeq" id="XP_021278124.1"/>
    </source>
</evidence>
<dbReference type="AlphaFoldDB" id="A0A6J0ZUU7"/>
<dbReference type="PROSITE" id="PS50110">
    <property type="entry name" value="RESPONSE_REGULATORY"/>
    <property type="match status" value="1"/>
</dbReference>
<evidence type="ECO:0000256" key="9">
    <source>
        <dbReference type="PROSITE-ProRule" id="PRU00357"/>
    </source>
</evidence>
<evidence type="ECO:0000256" key="8">
    <source>
        <dbReference type="PROSITE-ProRule" id="PRU00169"/>
    </source>
</evidence>
<dbReference type="Pfam" id="PF00072">
    <property type="entry name" value="Response_reg"/>
    <property type="match status" value="1"/>
</dbReference>
<evidence type="ECO:0000313" key="13">
    <source>
        <dbReference type="Proteomes" id="UP000504621"/>
    </source>
</evidence>
<dbReference type="InterPro" id="IPR011006">
    <property type="entry name" value="CheY-like_superfamily"/>
</dbReference>
<evidence type="ECO:0000256" key="6">
    <source>
        <dbReference type="ARBA" id="ARBA00023163"/>
    </source>
</evidence>
<dbReference type="GO" id="GO:0010017">
    <property type="term" value="P:red or far-red light signaling pathway"/>
    <property type="evidence" value="ECO:0007669"/>
    <property type="project" value="UniProtKB-ARBA"/>
</dbReference>
<feature type="region of interest" description="Disordered" evidence="10">
    <location>
        <begin position="197"/>
        <end position="282"/>
    </location>
</feature>
<evidence type="ECO:0000256" key="7">
    <source>
        <dbReference type="ARBA" id="ARBA00023242"/>
    </source>
</evidence>
<dbReference type="SMART" id="SM00448">
    <property type="entry name" value="REC"/>
    <property type="match status" value="1"/>
</dbReference>
<dbReference type="InterPro" id="IPR010402">
    <property type="entry name" value="CCT_domain"/>
</dbReference>
<protein>
    <submittedName>
        <fullName evidence="14">Two-component response regulator-like APRR3</fullName>
    </submittedName>
</protein>
<evidence type="ECO:0000256" key="3">
    <source>
        <dbReference type="ARBA" id="ARBA00023012"/>
    </source>
</evidence>
<feature type="domain" description="Response regulatory" evidence="11">
    <location>
        <begin position="74"/>
        <end position="192"/>
    </location>
</feature>
<dbReference type="FunFam" id="3.40.50.2300:FF:000214">
    <property type="entry name" value="Two-component response regulator-like PRR37"/>
    <property type="match status" value="1"/>
</dbReference>
<feature type="region of interest" description="Disordered" evidence="10">
    <location>
        <begin position="683"/>
        <end position="726"/>
    </location>
</feature>
<dbReference type="RefSeq" id="XP_021278124.1">
    <property type="nucleotide sequence ID" value="XM_021422449.1"/>
</dbReference>
<evidence type="ECO:0000256" key="1">
    <source>
        <dbReference type="ARBA" id="ARBA00004123"/>
    </source>
</evidence>
<dbReference type="GO" id="GO:0000160">
    <property type="term" value="P:phosphorelay signal transduction system"/>
    <property type="evidence" value="ECO:0007669"/>
    <property type="project" value="UniProtKB-KW"/>
</dbReference>
<dbReference type="InterPro" id="IPR001789">
    <property type="entry name" value="Sig_transdc_resp-reg_receiver"/>
</dbReference>
<keyword evidence="13" id="KW-1185">Reference proteome</keyword>
<keyword evidence="7 9" id="KW-0539">Nucleus</keyword>
<dbReference type="GO" id="GO:0045892">
    <property type="term" value="P:negative regulation of DNA-templated transcription"/>
    <property type="evidence" value="ECO:0007669"/>
    <property type="project" value="UniProtKB-ARBA"/>
</dbReference>
<evidence type="ECO:0000259" key="11">
    <source>
        <dbReference type="PROSITE" id="PS50110"/>
    </source>
</evidence>
<feature type="compositionally biased region" description="Polar residues" evidence="10">
    <location>
        <begin position="262"/>
        <end position="273"/>
    </location>
</feature>
<dbReference type="GO" id="GO:0007623">
    <property type="term" value="P:circadian rhythm"/>
    <property type="evidence" value="ECO:0007669"/>
    <property type="project" value="UniProtKB-ARBA"/>
</dbReference>
<evidence type="ECO:0000256" key="4">
    <source>
        <dbReference type="ARBA" id="ARBA00023015"/>
    </source>
</evidence>